<feature type="domain" description="CW-type" evidence="6">
    <location>
        <begin position="47"/>
        <end position="102"/>
    </location>
</feature>
<dbReference type="PROSITE" id="PS51011">
    <property type="entry name" value="ARID"/>
    <property type="match status" value="1"/>
</dbReference>
<dbReference type="Pfam" id="PF00855">
    <property type="entry name" value="PWWP"/>
    <property type="match status" value="1"/>
</dbReference>
<evidence type="ECO:0000256" key="3">
    <source>
        <dbReference type="ARBA" id="ARBA00022833"/>
    </source>
</evidence>
<dbReference type="Gene3D" id="2.30.30.140">
    <property type="match status" value="1"/>
</dbReference>
<dbReference type="STRING" id="6526.A0A2C9M7C2"/>
<dbReference type="PROSITE" id="PS51050">
    <property type="entry name" value="ZF_CW"/>
    <property type="match status" value="1"/>
</dbReference>
<dbReference type="InterPro" id="IPR036431">
    <property type="entry name" value="ARID_dom_sf"/>
</dbReference>
<accession>A0A2C9M7C2</accession>
<dbReference type="GO" id="GO:0003677">
    <property type="term" value="F:DNA binding"/>
    <property type="evidence" value="ECO:0007669"/>
    <property type="project" value="InterPro"/>
</dbReference>
<feature type="domain" description="PWWP" evidence="4">
    <location>
        <begin position="122"/>
        <end position="185"/>
    </location>
</feature>
<sequence>MLYPCKKEIHYDTFLYCVKMQGECQSNILSSQSTGTSPQAIVSLRHKLDSVIWVQCDNPNCLKWRKLRKDTAKEISDDVSWTCEMNEDPHFSSCQVPEEDTYSYDKLAKKAKLDLIKSELRVGALVWAKVKGYCRWPAIVTEDPLNHLHGEWDNFEMISYHVEFLGNNRSHGWVRTNCIEVFGPGNVDRLPVKKSQNHKKTKKRKSIRATVTSKLNEKSSFKGLATVNEAIAEAMELLSLPCEERLKTCWFRTEEDLATHAEKIKKKSIKSVDKKTDEHKRSNRKRTISSLCLKSNIFEQMHNKENISFLASKDHVLNISNEQLPVMSEEHVSNQKLDLKCLEFKTSLLHSSKEEQFILDLQRYVNNEKVFEKDVTRFMLCNNLKLAPCPDWQNIGVTLFSLFLAVHERGGYWKVCEKHQWSSVYAEVSQQYNKYGGAKAKRFYKKNLYVYELYVKGMAYDEVLIELISPNKKSSKLSSCFYENSTDCCINNSSLVSLEEDQEFDSPDVLKELNELDLILKSLENEESNENNDRVVPMVSCGANIGPSSPVLKAVTGSNFGEADEPEEKAQVVPDLDFPSSVESSQFSEQEHVYHELQALQHEMDFIQDELNVI</sequence>
<evidence type="ECO:0000313" key="8">
    <source>
        <dbReference type="Proteomes" id="UP000076420"/>
    </source>
</evidence>
<evidence type="ECO:0000259" key="6">
    <source>
        <dbReference type="PROSITE" id="PS51050"/>
    </source>
</evidence>
<dbReference type="CDD" id="cd20146">
    <property type="entry name" value="PWWP_ZCWPW2"/>
    <property type="match status" value="1"/>
</dbReference>
<evidence type="ECO:0008006" key="9">
    <source>
        <dbReference type="Google" id="ProtNLM"/>
    </source>
</evidence>
<organism evidence="7 8">
    <name type="scientific">Biomphalaria glabrata</name>
    <name type="common">Bloodfluke planorb</name>
    <name type="synonym">Freshwater snail</name>
    <dbReference type="NCBI Taxonomy" id="6526"/>
    <lineage>
        <taxon>Eukaryota</taxon>
        <taxon>Metazoa</taxon>
        <taxon>Spiralia</taxon>
        <taxon>Lophotrochozoa</taxon>
        <taxon>Mollusca</taxon>
        <taxon>Gastropoda</taxon>
        <taxon>Heterobranchia</taxon>
        <taxon>Euthyneura</taxon>
        <taxon>Panpulmonata</taxon>
        <taxon>Hygrophila</taxon>
        <taxon>Lymnaeoidea</taxon>
        <taxon>Planorbidae</taxon>
        <taxon>Biomphalaria</taxon>
    </lineage>
</organism>
<dbReference type="PANTHER" id="PTHR15999:SF6">
    <property type="entry name" value="ZINC FINGER CW-TYPE PWWP DOMAIN PROTEIN 2"/>
    <property type="match status" value="1"/>
</dbReference>
<dbReference type="OrthoDB" id="757982at2759"/>
<dbReference type="InterPro" id="IPR000313">
    <property type="entry name" value="PWWP_dom"/>
</dbReference>
<reference evidence="7" key="1">
    <citation type="submission" date="2020-05" db="UniProtKB">
        <authorList>
            <consortium name="EnsemblMetazoa"/>
        </authorList>
    </citation>
    <scope>IDENTIFICATION</scope>
    <source>
        <strain evidence="7">BB02</strain>
    </source>
</reference>
<dbReference type="GO" id="GO:0008270">
    <property type="term" value="F:zinc ion binding"/>
    <property type="evidence" value="ECO:0007669"/>
    <property type="project" value="UniProtKB-KW"/>
</dbReference>
<feature type="domain" description="ARID" evidence="5">
    <location>
        <begin position="365"/>
        <end position="456"/>
    </location>
</feature>
<keyword evidence="3" id="KW-0862">Zinc</keyword>
<evidence type="ECO:0000256" key="2">
    <source>
        <dbReference type="ARBA" id="ARBA00022771"/>
    </source>
</evidence>
<dbReference type="InterPro" id="IPR001606">
    <property type="entry name" value="ARID_dom"/>
</dbReference>
<dbReference type="Proteomes" id="UP000076420">
    <property type="component" value="Unassembled WGS sequence"/>
</dbReference>
<dbReference type="PROSITE" id="PS50812">
    <property type="entry name" value="PWWP"/>
    <property type="match status" value="1"/>
</dbReference>
<dbReference type="Pfam" id="PF01388">
    <property type="entry name" value="ARID"/>
    <property type="match status" value="1"/>
</dbReference>
<dbReference type="PANTHER" id="PTHR15999">
    <property type="entry name" value="ZINC FINGER CW-TYPE PWWP DOMAIN PROTEIN 1"/>
    <property type="match status" value="1"/>
</dbReference>
<name>A0A2C9M7C2_BIOGL</name>
<keyword evidence="2" id="KW-0863">Zinc-finger</keyword>
<keyword evidence="1" id="KW-0479">Metal-binding</keyword>
<dbReference type="VEuPathDB" id="VectorBase:BGLAX_029704"/>
<dbReference type="SUPFAM" id="SSF46774">
    <property type="entry name" value="ARID-like"/>
    <property type="match status" value="1"/>
</dbReference>
<dbReference type="AlphaFoldDB" id="A0A2C9M7C2"/>
<evidence type="ECO:0000256" key="1">
    <source>
        <dbReference type="ARBA" id="ARBA00022723"/>
    </source>
</evidence>
<dbReference type="InterPro" id="IPR011124">
    <property type="entry name" value="Znf_CW"/>
</dbReference>
<dbReference type="EnsemblMetazoa" id="BGLB039406-RE">
    <property type="protein sequence ID" value="BGLB039406-PE"/>
    <property type="gene ID" value="BGLB039406"/>
</dbReference>
<dbReference type="GO" id="GO:0005634">
    <property type="term" value="C:nucleus"/>
    <property type="evidence" value="ECO:0007669"/>
    <property type="project" value="TreeGrafter"/>
</dbReference>
<evidence type="ECO:0000259" key="4">
    <source>
        <dbReference type="PROSITE" id="PS50812"/>
    </source>
</evidence>
<evidence type="ECO:0000313" key="7">
    <source>
        <dbReference type="EnsemblMetazoa" id="BGLB039406-PE"/>
    </source>
</evidence>
<dbReference type="Gene3D" id="1.10.150.60">
    <property type="entry name" value="ARID DNA-binding domain"/>
    <property type="match status" value="1"/>
</dbReference>
<dbReference type="CDD" id="cd16100">
    <property type="entry name" value="ARID"/>
    <property type="match status" value="1"/>
</dbReference>
<proteinExistence type="predicted"/>
<dbReference type="SMART" id="SM01014">
    <property type="entry name" value="ARID"/>
    <property type="match status" value="1"/>
</dbReference>
<gene>
    <name evidence="7" type="primary">106060765</name>
</gene>
<dbReference type="Gene3D" id="3.30.40.100">
    <property type="match status" value="1"/>
</dbReference>
<dbReference type="VEuPathDB" id="VectorBase:BGLB039406"/>
<dbReference type="KEGG" id="bgt:106060765"/>
<dbReference type="Pfam" id="PF07496">
    <property type="entry name" value="zf-CW"/>
    <property type="match status" value="1"/>
</dbReference>
<dbReference type="SMART" id="SM00501">
    <property type="entry name" value="BRIGHT"/>
    <property type="match status" value="1"/>
</dbReference>
<protein>
    <recommendedName>
        <fullName evidence="9">ARID domain-containing protein</fullName>
    </recommendedName>
</protein>
<dbReference type="InterPro" id="IPR042778">
    <property type="entry name" value="ZCWPW1/ZCWPW2"/>
</dbReference>
<evidence type="ECO:0000259" key="5">
    <source>
        <dbReference type="PROSITE" id="PS51011"/>
    </source>
</evidence>
<dbReference type="SUPFAM" id="SSF63748">
    <property type="entry name" value="Tudor/PWWP/MBT"/>
    <property type="match status" value="1"/>
</dbReference>